<evidence type="ECO:0000313" key="3">
    <source>
        <dbReference type="Proteomes" id="UP000279446"/>
    </source>
</evidence>
<dbReference type="Gene3D" id="3.30.565.10">
    <property type="entry name" value="Histidine kinase-like ATPase, C-terminal domain"/>
    <property type="match status" value="1"/>
</dbReference>
<reference evidence="2 3" key="1">
    <citation type="submission" date="2018-12" db="EMBL/GenBank/DDBJ databases">
        <authorList>
            <person name="Sun L."/>
            <person name="Chen Z."/>
        </authorList>
    </citation>
    <scope>NUCLEOTIDE SEQUENCE [LARGE SCALE GENOMIC DNA]</scope>
    <source>
        <strain evidence="2 3">DSM 15890</strain>
    </source>
</reference>
<feature type="region of interest" description="Disordered" evidence="1">
    <location>
        <begin position="344"/>
        <end position="414"/>
    </location>
</feature>
<dbReference type="SUPFAM" id="SSF55874">
    <property type="entry name" value="ATPase domain of HSP90 chaperone/DNA topoisomerase II/histidine kinase"/>
    <property type="match status" value="1"/>
</dbReference>
<keyword evidence="3" id="KW-1185">Reference proteome</keyword>
<protein>
    <recommendedName>
        <fullName evidence="4">ATP-binding protein</fullName>
    </recommendedName>
</protein>
<gene>
    <name evidence="2" type="ORF">EJP82_19515</name>
</gene>
<feature type="compositionally biased region" description="Polar residues" evidence="1">
    <location>
        <begin position="373"/>
        <end position="384"/>
    </location>
</feature>
<dbReference type="InterPro" id="IPR036890">
    <property type="entry name" value="HATPase_C_sf"/>
</dbReference>
<evidence type="ECO:0000313" key="2">
    <source>
        <dbReference type="EMBL" id="RUT43729.1"/>
    </source>
</evidence>
<sequence>MKKRSVSKMNNYVIEIAASERLFWTMGNQNITISRAIAEFVDNSYDARLDSTTIDVTLLEDAIEVRDTSSGMNLNDLKNALAPADSKRKIGSVGGYGFGLKTASAFLGDCVEIETATAEMKHSLYLKLQNPFKNLYEMSLYNFSGVWKIEVNEKAKTFKEGTVITVSNLKRPRREDDIKNINSHFSKTFSQFLIEGKLTLKVNNNEIVPYKFDTYWKEAFNFTIPGLNEEICDVSGWVGVSKSLIKSTTSDTENGFHLYLNGRLLDYNIWIGLGAHPEMRLLVGEIFLQGFRSNITKTEIIKDSFEYLEFVEVFEKWLRENSIRAKIDKKTKEWTKLKKKQDKEIKSNIQGGQSYETKASANKSNSGKRDTKSSPQQDSVTVVSTDKEKVTNSGEIDTTDISSSNLNETKNDAANSQTDVTVIRNNRTAKEIDLFIKTVRWKVLFITGGKYNQICDINHYNREITLDLNNPLISRYMTYISCNPNFSKQVLYTIFAVFNNECFDNAKILMIEKLNDVISFRGE</sequence>
<evidence type="ECO:0000256" key="1">
    <source>
        <dbReference type="SAM" id="MobiDB-lite"/>
    </source>
</evidence>
<dbReference type="OrthoDB" id="9813438at2"/>
<dbReference type="Proteomes" id="UP000279446">
    <property type="component" value="Unassembled WGS sequence"/>
</dbReference>
<feature type="compositionally biased region" description="Polar residues" evidence="1">
    <location>
        <begin position="391"/>
        <end position="414"/>
    </location>
</feature>
<dbReference type="AlphaFoldDB" id="A0A433Y573"/>
<evidence type="ECO:0008006" key="4">
    <source>
        <dbReference type="Google" id="ProtNLM"/>
    </source>
</evidence>
<proteinExistence type="predicted"/>
<name>A0A433Y573_9BACL</name>
<dbReference type="EMBL" id="RZNY01000018">
    <property type="protein sequence ID" value="RUT43729.1"/>
    <property type="molecule type" value="Genomic_DNA"/>
</dbReference>
<comment type="caution">
    <text evidence="2">The sequence shown here is derived from an EMBL/GenBank/DDBJ whole genome shotgun (WGS) entry which is preliminary data.</text>
</comment>
<dbReference type="Pfam" id="PF13589">
    <property type="entry name" value="HATPase_c_3"/>
    <property type="match status" value="1"/>
</dbReference>
<organism evidence="2 3">
    <name type="scientific">Paenibacillus anaericanus</name>
    <dbReference type="NCBI Taxonomy" id="170367"/>
    <lineage>
        <taxon>Bacteria</taxon>
        <taxon>Bacillati</taxon>
        <taxon>Bacillota</taxon>
        <taxon>Bacilli</taxon>
        <taxon>Bacillales</taxon>
        <taxon>Paenibacillaceae</taxon>
        <taxon>Paenibacillus</taxon>
    </lineage>
</organism>
<accession>A0A433Y573</accession>
<feature type="compositionally biased region" description="Polar residues" evidence="1">
    <location>
        <begin position="347"/>
        <end position="365"/>
    </location>
</feature>